<reference evidence="2 3" key="1">
    <citation type="journal article" date="2019" name="Fungal Biol. Biotechnol.">
        <title>Draft genome sequence of fastidious pathogen Ceratobasidium theobromae, which causes vascular-streak dieback in Theobroma cacao.</title>
        <authorList>
            <person name="Ali S.S."/>
            <person name="Asman A."/>
            <person name="Shao J."/>
            <person name="Firmansyah A.P."/>
            <person name="Susilo A.W."/>
            <person name="Rosmana A."/>
            <person name="McMahon P."/>
            <person name="Junaid M."/>
            <person name="Guest D."/>
            <person name="Kheng T.Y."/>
            <person name="Meinhardt L.W."/>
            <person name="Bailey B.A."/>
        </authorList>
    </citation>
    <scope>NUCLEOTIDE SEQUENCE [LARGE SCALE GENOMIC DNA]</scope>
    <source>
        <strain evidence="2 3">CT2</strain>
    </source>
</reference>
<accession>A0A5N5QS85</accession>
<feature type="compositionally biased region" description="Polar residues" evidence="1">
    <location>
        <begin position="156"/>
        <end position="175"/>
    </location>
</feature>
<sequence length="572" mass="61468">MSVFRSASHRLRKRDKSHRPPPLEGMSSKQESRSQTMDTPSSAHHLSVPESARSAFFTISSAVSSRASLFTRNSTSSDDKPRSFFKFSNLSRGSFVLRREREERKWNPFDDTVVTFPPIGDGAYVPKPQSRRSESASVSMANLLGGLDVIDVSAPPANSNVRQRSRTFSTRSASEAPNLPLRSLTLAPSDSSPDTSYDICGSLPPRLGLNTSARSLSIELPSLSELSPTVLSPGDLDDILSPILDEPTIVVRPGLYSPAPTIISATSFSTVQDSLMGSQDACSSESDPDPSFALGDDDCGPVPDSFIADERAPNSHQRASGSIDRILPRLTLTALGQTSPLEAPSQTEPRPPSLPTPPGLHDIFVDPFESYFGPDNALDDLPIQVDSQPSPAESRTFVLEPRLDMPRASIHKLVPNVLRAGSTPPPRKLRIRKPDESTVAGGSSPTKPEESNSLLTVPPSPSTPSFLVGLAWPRPPLRQIYVDTQNPQASWHSVSQTVDERLIDGSGIVNTDPCHVIMLAQSVADTKGASETIGRSLGSGRRRGGMAMQEQQPLSLSAVSALAAFAIRTPVC</sequence>
<feature type="compositionally biased region" description="Basic residues" evidence="1">
    <location>
        <begin position="7"/>
        <end position="19"/>
    </location>
</feature>
<feature type="compositionally biased region" description="Pro residues" evidence="1">
    <location>
        <begin position="349"/>
        <end position="358"/>
    </location>
</feature>
<feature type="region of interest" description="Disordered" evidence="1">
    <location>
        <begin position="1"/>
        <end position="48"/>
    </location>
</feature>
<organism evidence="2 3">
    <name type="scientific">Ceratobasidium theobromae</name>
    <dbReference type="NCBI Taxonomy" id="1582974"/>
    <lineage>
        <taxon>Eukaryota</taxon>
        <taxon>Fungi</taxon>
        <taxon>Dikarya</taxon>
        <taxon>Basidiomycota</taxon>
        <taxon>Agaricomycotina</taxon>
        <taxon>Agaricomycetes</taxon>
        <taxon>Cantharellales</taxon>
        <taxon>Ceratobasidiaceae</taxon>
        <taxon>Ceratobasidium</taxon>
    </lineage>
</organism>
<proteinExistence type="predicted"/>
<feature type="region of interest" description="Disordered" evidence="1">
    <location>
        <begin position="339"/>
        <end position="362"/>
    </location>
</feature>
<evidence type="ECO:0000256" key="1">
    <source>
        <dbReference type="SAM" id="MobiDB-lite"/>
    </source>
</evidence>
<evidence type="ECO:0000313" key="3">
    <source>
        <dbReference type="Proteomes" id="UP000383932"/>
    </source>
</evidence>
<name>A0A5N5QS85_9AGAM</name>
<feature type="compositionally biased region" description="Polar residues" evidence="1">
    <location>
        <begin position="186"/>
        <end position="195"/>
    </location>
</feature>
<comment type="caution">
    <text evidence="2">The sequence shown here is derived from an EMBL/GenBank/DDBJ whole genome shotgun (WGS) entry which is preliminary data.</text>
</comment>
<evidence type="ECO:0000313" key="2">
    <source>
        <dbReference type="EMBL" id="KAB5594433.1"/>
    </source>
</evidence>
<gene>
    <name evidence="2" type="ORF">CTheo_2064</name>
</gene>
<protein>
    <submittedName>
        <fullName evidence="2">Uncharacterized protein</fullName>
    </submittedName>
</protein>
<feature type="compositionally biased region" description="Polar residues" evidence="1">
    <location>
        <begin position="339"/>
        <end position="348"/>
    </location>
</feature>
<dbReference type="Proteomes" id="UP000383932">
    <property type="component" value="Unassembled WGS sequence"/>
</dbReference>
<dbReference type="OrthoDB" id="3193191at2759"/>
<dbReference type="AlphaFoldDB" id="A0A5N5QS85"/>
<dbReference type="EMBL" id="SSOP01000020">
    <property type="protein sequence ID" value="KAB5594433.1"/>
    <property type="molecule type" value="Genomic_DNA"/>
</dbReference>
<feature type="compositionally biased region" description="Polar residues" evidence="1">
    <location>
        <begin position="27"/>
        <end position="44"/>
    </location>
</feature>
<feature type="region of interest" description="Disordered" evidence="1">
    <location>
        <begin position="417"/>
        <end position="460"/>
    </location>
</feature>
<feature type="region of interest" description="Disordered" evidence="1">
    <location>
        <begin position="155"/>
        <end position="196"/>
    </location>
</feature>
<keyword evidence="3" id="KW-1185">Reference proteome</keyword>
<feature type="region of interest" description="Disordered" evidence="1">
    <location>
        <begin position="278"/>
        <end position="323"/>
    </location>
</feature>